<comment type="caution">
    <text evidence="2">The sequence shown here is derived from an EMBL/GenBank/DDBJ whole genome shotgun (WGS) entry which is preliminary data.</text>
</comment>
<name>A0A7C3QWH0_9BACT</name>
<dbReference type="PANTHER" id="PTHR33383:SF1">
    <property type="entry name" value="MEMBRANE PROTEIN INSERTION EFFICIENCY FACTOR-RELATED"/>
    <property type="match status" value="1"/>
</dbReference>
<organism evidence="2">
    <name type="scientific">Leptospirillum ferriphilum</name>
    <dbReference type="NCBI Taxonomy" id="178606"/>
    <lineage>
        <taxon>Bacteria</taxon>
        <taxon>Pseudomonadati</taxon>
        <taxon>Nitrospirota</taxon>
        <taxon>Nitrospiria</taxon>
        <taxon>Nitrospirales</taxon>
        <taxon>Nitrospiraceae</taxon>
        <taxon>Leptospirillum</taxon>
    </lineage>
</organism>
<proteinExistence type="inferred from homology"/>
<dbReference type="HAMAP" id="MF_00386">
    <property type="entry name" value="UPF0161_YidD"/>
    <property type="match status" value="1"/>
</dbReference>
<dbReference type="Pfam" id="PF01809">
    <property type="entry name" value="YidD"/>
    <property type="match status" value="1"/>
</dbReference>
<comment type="function">
    <text evidence="1">Could be involved in insertion of integral membrane proteins into the membrane.</text>
</comment>
<comment type="similarity">
    <text evidence="1">Belongs to the UPF0161 family.</text>
</comment>
<evidence type="ECO:0000256" key="1">
    <source>
        <dbReference type="HAMAP-Rule" id="MF_00386"/>
    </source>
</evidence>
<dbReference type="InterPro" id="IPR002696">
    <property type="entry name" value="Membr_insert_effic_factor_YidD"/>
</dbReference>
<accession>A0A7C3QWH0</accession>
<reference evidence="2" key="1">
    <citation type="journal article" date="2020" name="mSystems">
        <title>Genome- and Community-Level Interaction Insights into Carbon Utilization and Element Cycling Functions of Hydrothermarchaeota in Hydrothermal Sediment.</title>
        <authorList>
            <person name="Zhou Z."/>
            <person name="Liu Y."/>
            <person name="Xu W."/>
            <person name="Pan J."/>
            <person name="Luo Z.H."/>
            <person name="Li M."/>
        </authorList>
    </citation>
    <scope>NUCLEOTIDE SEQUENCE [LARGE SCALE GENOMIC DNA]</scope>
    <source>
        <strain evidence="2">SpSt-902</strain>
    </source>
</reference>
<evidence type="ECO:0000313" key="2">
    <source>
        <dbReference type="EMBL" id="HFT93636.1"/>
    </source>
</evidence>
<dbReference type="NCBIfam" id="TIGR00278">
    <property type="entry name" value="membrane protein insertion efficiency factor YidD"/>
    <property type="match status" value="1"/>
</dbReference>
<comment type="subcellular location">
    <subcellularLocation>
        <location evidence="1">Cell membrane</location>
        <topology evidence="1">Peripheral membrane protein</topology>
        <orientation evidence="1">Cytoplasmic side</orientation>
    </subcellularLocation>
</comment>
<gene>
    <name evidence="2" type="primary">yidD</name>
    <name evidence="2" type="ORF">ENX03_06825</name>
</gene>
<dbReference type="SMART" id="SM01234">
    <property type="entry name" value="Haemolytic"/>
    <property type="match status" value="1"/>
</dbReference>
<keyword evidence="1" id="KW-0472">Membrane</keyword>
<dbReference type="EMBL" id="DTMM01000137">
    <property type="protein sequence ID" value="HFT93636.1"/>
    <property type="molecule type" value="Genomic_DNA"/>
</dbReference>
<keyword evidence="1" id="KW-1003">Cell membrane</keyword>
<dbReference type="GO" id="GO:0005886">
    <property type="term" value="C:plasma membrane"/>
    <property type="evidence" value="ECO:0007669"/>
    <property type="project" value="UniProtKB-SubCell"/>
</dbReference>
<protein>
    <recommendedName>
        <fullName evidence="1">Putative membrane protein insertion efficiency factor</fullName>
    </recommendedName>
</protein>
<sequence length="68" mass="7882">MGNPVASLVRSYQRWISPFLPPSCRFTPTCSEYVRISFLNYPVHQAFFRSVKRILKCHPFHPGGFDPP</sequence>
<dbReference type="AlphaFoldDB" id="A0A7C3QWH0"/>
<dbReference type="PANTHER" id="PTHR33383">
    <property type="entry name" value="MEMBRANE PROTEIN INSERTION EFFICIENCY FACTOR-RELATED"/>
    <property type="match status" value="1"/>
</dbReference>